<gene>
    <name evidence="3" type="ORF">ETP43_04930</name>
</gene>
<feature type="domain" description="GGDEF" evidence="2">
    <location>
        <begin position="402"/>
        <end position="530"/>
    </location>
</feature>
<evidence type="ECO:0000256" key="1">
    <source>
        <dbReference type="SAM" id="Phobius"/>
    </source>
</evidence>
<dbReference type="OrthoDB" id="9813903at2"/>
<dbReference type="PROSITE" id="PS50887">
    <property type="entry name" value="GGDEF"/>
    <property type="match status" value="1"/>
</dbReference>
<accession>A0A4Q1RG69</accession>
<keyword evidence="1" id="KW-0472">Membrane</keyword>
<evidence type="ECO:0000313" key="4">
    <source>
        <dbReference type="Proteomes" id="UP000290106"/>
    </source>
</evidence>
<feature type="transmembrane region" description="Helical" evidence="1">
    <location>
        <begin position="338"/>
        <end position="360"/>
    </location>
</feature>
<keyword evidence="1" id="KW-1133">Transmembrane helix</keyword>
<dbReference type="InterPro" id="IPR043128">
    <property type="entry name" value="Rev_trsase/Diguanyl_cyclase"/>
</dbReference>
<dbReference type="InterPro" id="IPR029787">
    <property type="entry name" value="Nucleotide_cyclase"/>
</dbReference>
<reference evidence="3 4" key="1">
    <citation type="submission" date="2019-01" db="EMBL/GenBank/DDBJ databases">
        <title>Blautia sp. nov. KGMB01111 isolated human feces.</title>
        <authorList>
            <person name="Park J.-E."/>
            <person name="Kim J.-S."/>
            <person name="Park S.-H."/>
        </authorList>
    </citation>
    <scope>NUCLEOTIDE SEQUENCE [LARGE SCALE GENOMIC DNA]</scope>
    <source>
        <strain evidence="3 4">KGMB01111</strain>
    </source>
</reference>
<dbReference type="NCBIfam" id="TIGR00254">
    <property type="entry name" value="GGDEF"/>
    <property type="match status" value="1"/>
</dbReference>
<proteinExistence type="predicted"/>
<dbReference type="EMBL" id="SDKC01000001">
    <property type="protein sequence ID" value="RXS74614.1"/>
    <property type="molecule type" value="Genomic_DNA"/>
</dbReference>
<feature type="transmembrane region" description="Helical" evidence="1">
    <location>
        <begin position="249"/>
        <end position="267"/>
    </location>
</feature>
<dbReference type="Proteomes" id="UP000290106">
    <property type="component" value="Unassembled WGS sequence"/>
</dbReference>
<keyword evidence="1" id="KW-0812">Transmembrane</keyword>
<dbReference type="GO" id="GO:0043709">
    <property type="term" value="P:cell adhesion involved in single-species biofilm formation"/>
    <property type="evidence" value="ECO:0007669"/>
    <property type="project" value="TreeGrafter"/>
</dbReference>
<feature type="transmembrane region" description="Helical" evidence="1">
    <location>
        <begin position="314"/>
        <end position="332"/>
    </location>
</feature>
<dbReference type="PANTHER" id="PTHR45138:SF9">
    <property type="entry name" value="DIGUANYLATE CYCLASE DGCM-RELATED"/>
    <property type="match status" value="1"/>
</dbReference>
<dbReference type="InterPro" id="IPR000160">
    <property type="entry name" value="GGDEF_dom"/>
</dbReference>
<dbReference type="InterPro" id="IPR050469">
    <property type="entry name" value="Diguanylate_Cyclase"/>
</dbReference>
<comment type="caution">
    <text evidence="3">The sequence shown here is derived from an EMBL/GenBank/DDBJ whole genome shotgun (WGS) entry which is preliminary data.</text>
</comment>
<dbReference type="SUPFAM" id="SSF55073">
    <property type="entry name" value="Nucleotide cyclase"/>
    <property type="match status" value="1"/>
</dbReference>
<evidence type="ECO:0000259" key="2">
    <source>
        <dbReference type="PROSITE" id="PS50887"/>
    </source>
</evidence>
<dbReference type="GO" id="GO:1902201">
    <property type="term" value="P:negative regulation of bacterial-type flagellum-dependent cell motility"/>
    <property type="evidence" value="ECO:0007669"/>
    <property type="project" value="TreeGrafter"/>
</dbReference>
<dbReference type="GO" id="GO:0005886">
    <property type="term" value="C:plasma membrane"/>
    <property type="evidence" value="ECO:0007669"/>
    <property type="project" value="TreeGrafter"/>
</dbReference>
<protein>
    <submittedName>
        <fullName evidence="3">GGDEF domain-containing protein</fullName>
    </submittedName>
</protein>
<dbReference type="Pfam" id="PF00990">
    <property type="entry name" value="GGDEF"/>
    <property type="match status" value="1"/>
</dbReference>
<dbReference type="Gene3D" id="3.30.70.270">
    <property type="match status" value="1"/>
</dbReference>
<name>A0A4Q1RG69_9FIRM</name>
<dbReference type="CDD" id="cd01949">
    <property type="entry name" value="GGDEF"/>
    <property type="match status" value="1"/>
</dbReference>
<dbReference type="PANTHER" id="PTHR45138">
    <property type="entry name" value="REGULATORY COMPONENTS OF SENSORY TRANSDUCTION SYSTEM"/>
    <property type="match status" value="1"/>
</dbReference>
<feature type="transmembrane region" description="Helical" evidence="1">
    <location>
        <begin position="152"/>
        <end position="174"/>
    </location>
</feature>
<dbReference type="GO" id="GO:0052621">
    <property type="term" value="F:diguanylate cyclase activity"/>
    <property type="evidence" value="ECO:0007669"/>
    <property type="project" value="TreeGrafter"/>
</dbReference>
<keyword evidence="4" id="KW-1185">Reference proteome</keyword>
<dbReference type="AlphaFoldDB" id="A0A4Q1RG69"/>
<organism evidence="3 4">
    <name type="scientific">Blautia faecicola</name>
    <dbReference type="NCBI Taxonomy" id="2509240"/>
    <lineage>
        <taxon>Bacteria</taxon>
        <taxon>Bacillati</taxon>
        <taxon>Bacillota</taxon>
        <taxon>Clostridia</taxon>
        <taxon>Lachnospirales</taxon>
        <taxon>Lachnospiraceae</taxon>
        <taxon>Blautia</taxon>
    </lineage>
</organism>
<dbReference type="SMART" id="SM00267">
    <property type="entry name" value="GGDEF"/>
    <property type="match status" value="1"/>
</dbReference>
<sequence>MIMKKIHTAVTLIIIFFMVAALYICGRYENVPDRIFTGKVSAPEGEWTIDASDGVTKAEVTFSLSDRGEHEEWVLLLRSHWKNYYVRVGDETIYHRNGKRDGSVHLFDIPSGNSLTISFIGGTKDNLKGIERSGILIGDKTSMYRQIIKDNLYAVLIGVLSLVLGVMCIVACLYMKAGKTEKIYRALRNLGICILTEGIWVVTDSQILLLVTQHTSIIEQISFLSFFTLPFPLLEFIKEIMPGKHGMLSVMRKLFVFNLVLYLLNYISGCDMMIIILICEHLFMTVTLLRVIWNGVNENKKHKNLKLQRVINGCVAYCVFSIIALVLFYYGNVVSYSYIYSVGIAIFIAFLINAACIVMYEQVQEHANVEIYARMAYMDTMTGLGNRTAFLEENKSNAVFPGMISYIMMDANNLKKINDSLGHNKGDELIITIAKCMRAAVGQNGQCYRIGGDEFVIILKNKTAEETEEIIRQVRAEIEFVDEQSDIPISVAMGYAWTDAEEKNLPELIHCADEKMYKDKKRIKENTPSA</sequence>
<evidence type="ECO:0000313" key="3">
    <source>
        <dbReference type="EMBL" id="RXS74614.1"/>
    </source>
</evidence>